<dbReference type="EMBL" id="NRSD01000009">
    <property type="protein sequence ID" value="MBK1645104.1"/>
    <property type="molecule type" value="Genomic_DNA"/>
</dbReference>
<dbReference type="Pfam" id="PF14076">
    <property type="entry name" value="DUF4258"/>
    <property type="match status" value="1"/>
</dbReference>
<dbReference type="Proteomes" id="UP001138802">
    <property type="component" value="Unassembled WGS sequence"/>
</dbReference>
<dbReference type="RefSeq" id="WP_200387911.1">
    <property type="nucleotide sequence ID" value="NZ_NRSD01000009.1"/>
</dbReference>
<sequence>MDFSAHCRKMLEEREIPLAWAERAFRDPDRTEERADGTRHYLKQVPERGHRWLRVVISVAGGSPTCVTVFFDRRLRTF</sequence>
<evidence type="ECO:0000313" key="1">
    <source>
        <dbReference type="EMBL" id="MBK1645104.1"/>
    </source>
</evidence>
<evidence type="ECO:0008006" key="3">
    <source>
        <dbReference type="Google" id="ProtNLM"/>
    </source>
</evidence>
<gene>
    <name evidence="1" type="ORF">CKO25_10660</name>
</gene>
<protein>
    <recommendedName>
        <fullName evidence="3">DUF4258 domain-containing protein</fullName>
    </recommendedName>
</protein>
<keyword evidence="2" id="KW-1185">Reference proteome</keyword>
<dbReference type="AlphaFoldDB" id="A0A9X0WI16"/>
<name>A0A9X0WI16_9GAMM</name>
<accession>A0A9X0WI16</accession>
<proteinExistence type="predicted"/>
<organism evidence="1 2">
    <name type="scientific">Thiocapsa imhoffii</name>
    <dbReference type="NCBI Taxonomy" id="382777"/>
    <lineage>
        <taxon>Bacteria</taxon>
        <taxon>Pseudomonadati</taxon>
        <taxon>Pseudomonadota</taxon>
        <taxon>Gammaproteobacteria</taxon>
        <taxon>Chromatiales</taxon>
        <taxon>Chromatiaceae</taxon>
        <taxon>Thiocapsa</taxon>
    </lineage>
</organism>
<reference evidence="1 2" key="1">
    <citation type="journal article" date="2020" name="Microorganisms">
        <title>Osmotic Adaptation and Compatible Solute Biosynthesis of Phototrophic Bacteria as Revealed from Genome Analyses.</title>
        <authorList>
            <person name="Imhoff J.F."/>
            <person name="Rahn T."/>
            <person name="Kunzel S."/>
            <person name="Keller A."/>
            <person name="Neulinger S.C."/>
        </authorList>
    </citation>
    <scope>NUCLEOTIDE SEQUENCE [LARGE SCALE GENOMIC DNA]</scope>
    <source>
        <strain evidence="1 2">DSM 21303</strain>
    </source>
</reference>
<evidence type="ECO:0000313" key="2">
    <source>
        <dbReference type="Proteomes" id="UP001138802"/>
    </source>
</evidence>
<dbReference type="InterPro" id="IPR025354">
    <property type="entry name" value="DUF4258"/>
</dbReference>
<comment type="caution">
    <text evidence="1">The sequence shown here is derived from an EMBL/GenBank/DDBJ whole genome shotgun (WGS) entry which is preliminary data.</text>
</comment>